<feature type="compositionally biased region" description="Polar residues" evidence="1">
    <location>
        <begin position="43"/>
        <end position="68"/>
    </location>
</feature>
<evidence type="ECO:0000313" key="2">
    <source>
        <dbReference type="EMBL" id="QKE62378.1"/>
    </source>
</evidence>
<feature type="compositionally biased region" description="Basic and acidic residues" evidence="1">
    <location>
        <begin position="27"/>
        <end position="38"/>
    </location>
</feature>
<sequence>MRIDGFISSYSLDRTPRPGSAVTPLRESQREIEDRREQPVTPSPTSSQGFEQTPQPRRVQPSTASSDSLPARSQDVLSQQRPLNAKANQALAAYGSTASFTSESDATEVLGLDLYA</sequence>
<protein>
    <submittedName>
        <fullName evidence="2">Uncharacterized protein</fullName>
    </submittedName>
</protein>
<gene>
    <name evidence="2" type="ORF">HNE05_03065</name>
</gene>
<proteinExistence type="predicted"/>
<keyword evidence="3" id="KW-1185">Reference proteome</keyword>
<evidence type="ECO:0000313" key="3">
    <source>
        <dbReference type="Proteomes" id="UP000501379"/>
    </source>
</evidence>
<evidence type="ECO:0000256" key="1">
    <source>
        <dbReference type="SAM" id="MobiDB-lite"/>
    </source>
</evidence>
<dbReference type="Proteomes" id="UP000501379">
    <property type="component" value="Chromosome"/>
</dbReference>
<name>A0A6M8FNU5_9GAMM</name>
<feature type="region of interest" description="Disordered" evidence="1">
    <location>
        <begin position="1"/>
        <end position="83"/>
    </location>
</feature>
<dbReference type="EMBL" id="CP053697">
    <property type="protein sequence ID" value="QKE62378.1"/>
    <property type="molecule type" value="Genomic_DNA"/>
</dbReference>
<organism evidence="2 3">
    <name type="scientific">Aquipseudomonas campi</name>
    <dbReference type="NCBI Taxonomy" id="2731681"/>
    <lineage>
        <taxon>Bacteria</taxon>
        <taxon>Pseudomonadati</taxon>
        <taxon>Pseudomonadota</taxon>
        <taxon>Gammaproteobacteria</taxon>
        <taxon>Pseudomonadales</taxon>
        <taxon>Pseudomonadaceae</taxon>
        <taxon>Aquipseudomonas</taxon>
    </lineage>
</organism>
<dbReference type="RefSeq" id="WP_173204112.1">
    <property type="nucleotide sequence ID" value="NZ_CP053697.2"/>
</dbReference>
<accession>A0A6M8FNU5</accession>
<reference evidence="2" key="1">
    <citation type="submission" date="2020-07" db="EMBL/GenBank/DDBJ databases">
        <title>Nitrate ammonifying Pseudomonas campi sp. nov. isolated from German agricultural grassland.</title>
        <authorList>
            <person name="Timsy T."/>
            <person name="Ulrich A."/>
            <person name="Spanner T."/>
            <person name="Foesel B."/>
            <person name="Kolb S."/>
            <person name="Horn M.A."/>
            <person name="Behrendt U."/>
        </authorList>
    </citation>
    <scope>NUCLEOTIDE SEQUENCE</scope>
    <source>
        <strain evidence="2">S1-A32-2</strain>
    </source>
</reference>
<dbReference type="AlphaFoldDB" id="A0A6M8FNU5"/>
<dbReference type="KEGG" id="pcam:HNE05_03065"/>